<keyword evidence="5" id="KW-0809">Transit peptide</keyword>
<dbReference type="SUPFAM" id="SSF48452">
    <property type="entry name" value="TPR-like"/>
    <property type="match status" value="1"/>
</dbReference>
<feature type="compositionally biased region" description="Basic and acidic residues" evidence="7">
    <location>
        <begin position="231"/>
        <end position="240"/>
    </location>
</feature>
<reference evidence="8" key="1">
    <citation type="submission" date="2025-08" db="UniProtKB">
        <authorList>
            <consortium name="Ensembl"/>
        </authorList>
    </citation>
    <scope>IDENTIFICATION</scope>
</reference>
<keyword evidence="4" id="KW-0802">TPR repeat</keyword>
<dbReference type="GO" id="GO:0005743">
    <property type="term" value="C:mitochondrial inner membrane"/>
    <property type="evidence" value="ECO:0007669"/>
    <property type="project" value="TreeGrafter"/>
</dbReference>
<evidence type="ECO:0000256" key="2">
    <source>
        <dbReference type="ARBA" id="ARBA00008219"/>
    </source>
</evidence>
<evidence type="ECO:0008006" key="10">
    <source>
        <dbReference type="Google" id="ProtNLM"/>
    </source>
</evidence>
<reference evidence="8" key="2">
    <citation type="submission" date="2025-09" db="UniProtKB">
        <authorList>
            <consortium name="Ensembl"/>
        </authorList>
    </citation>
    <scope>IDENTIFICATION</scope>
</reference>
<evidence type="ECO:0000256" key="4">
    <source>
        <dbReference type="ARBA" id="ARBA00022803"/>
    </source>
</evidence>
<keyword evidence="6" id="KW-0496">Mitochondrion</keyword>
<evidence type="ECO:0000313" key="9">
    <source>
        <dbReference type="Proteomes" id="UP000694428"/>
    </source>
</evidence>
<dbReference type="PANTHER" id="PTHR13143">
    <property type="entry name" value="TETRATRICOPEPTIDE REPEAT PROTEIN 19"/>
    <property type="match status" value="1"/>
</dbReference>
<organism evidence="8 9">
    <name type="scientific">Pavo cristatus</name>
    <name type="common">Indian peafowl</name>
    <name type="synonym">Blue peafowl</name>
    <dbReference type="NCBI Taxonomy" id="9049"/>
    <lineage>
        <taxon>Eukaryota</taxon>
        <taxon>Metazoa</taxon>
        <taxon>Chordata</taxon>
        <taxon>Craniata</taxon>
        <taxon>Vertebrata</taxon>
        <taxon>Euteleostomi</taxon>
        <taxon>Archelosauria</taxon>
        <taxon>Archosauria</taxon>
        <taxon>Dinosauria</taxon>
        <taxon>Saurischia</taxon>
        <taxon>Theropoda</taxon>
        <taxon>Coelurosauria</taxon>
        <taxon>Aves</taxon>
        <taxon>Neognathae</taxon>
        <taxon>Galloanserae</taxon>
        <taxon>Galliformes</taxon>
        <taxon>Phasianidae</taxon>
        <taxon>Phasianinae</taxon>
        <taxon>Pavo</taxon>
    </lineage>
</organism>
<sequence>MKGELGEAERLLHRALHLAHQADNRRAIIYTYSMMANVAFMQGQLDNLRCVSWQDDNAILEMSLKLASIYAAQKQHKLALAGYEFCILTLEEKIAKQKDLPEDVLPAEEKANTRLLLGMSLDSYARYLLDINQLSVAQKMYEKALQISNDVQGETHPQTVVLMNDLATVLDAQGHYDEAYSHVKRAAELAKVTQHPEEHMVLNNLAAILMHRTPKQADERAGEHLVLGEQSRSKTRMEKSVLEARRALPAALL</sequence>
<evidence type="ECO:0000313" key="8">
    <source>
        <dbReference type="Ensembl" id="ENSPSTP00000025986.1"/>
    </source>
</evidence>
<evidence type="ECO:0000256" key="1">
    <source>
        <dbReference type="ARBA" id="ARBA00004173"/>
    </source>
</evidence>
<protein>
    <recommendedName>
        <fullName evidence="10">Tetratricopeptide repeat protein 19, mitochondrial</fullName>
    </recommendedName>
</protein>
<keyword evidence="3" id="KW-0677">Repeat</keyword>
<comment type="similarity">
    <text evidence="2">Belongs to the TTC19 family.</text>
</comment>
<dbReference type="Pfam" id="PF13424">
    <property type="entry name" value="TPR_12"/>
    <property type="match status" value="1"/>
</dbReference>
<evidence type="ECO:0000256" key="5">
    <source>
        <dbReference type="ARBA" id="ARBA00022946"/>
    </source>
</evidence>
<evidence type="ECO:0000256" key="7">
    <source>
        <dbReference type="SAM" id="MobiDB-lite"/>
    </source>
</evidence>
<dbReference type="Proteomes" id="UP000694428">
    <property type="component" value="Unplaced"/>
</dbReference>
<dbReference type="Gene3D" id="1.25.40.10">
    <property type="entry name" value="Tetratricopeptide repeat domain"/>
    <property type="match status" value="1"/>
</dbReference>
<accession>A0A8C9G6Q4</accession>
<dbReference type="InterPro" id="IPR011990">
    <property type="entry name" value="TPR-like_helical_dom_sf"/>
</dbReference>
<evidence type="ECO:0000256" key="3">
    <source>
        <dbReference type="ARBA" id="ARBA00022737"/>
    </source>
</evidence>
<keyword evidence="9" id="KW-1185">Reference proteome</keyword>
<evidence type="ECO:0000256" key="6">
    <source>
        <dbReference type="ARBA" id="ARBA00023128"/>
    </source>
</evidence>
<dbReference type="GO" id="GO:0034551">
    <property type="term" value="P:mitochondrial respiratory chain complex III assembly"/>
    <property type="evidence" value="ECO:0007669"/>
    <property type="project" value="InterPro"/>
</dbReference>
<proteinExistence type="inferred from homology"/>
<dbReference type="InterPro" id="IPR040395">
    <property type="entry name" value="TTC19"/>
</dbReference>
<dbReference type="PANTHER" id="PTHR13143:SF6">
    <property type="entry name" value="TETRATRICOPEPTIDE REPEAT PROTEIN 19, MITOCHONDRIAL"/>
    <property type="match status" value="1"/>
</dbReference>
<dbReference type="AlphaFoldDB" id="A0A8C9G6Q4"/>
<dbReference type="Ensembl" id="ENSPSTT00000027337.1">
    <property type="protein sequence ID" value="ENSPSTP00000025986.1"/>
    <property type="gene ID" value="ENSPSTG00000019094.1"/>
</dbReference>
<comment type="subcellular location">
    <subcellularLocation>
        <location evidence="1">Mitochondrion</location>
    </subcellularLocation>
</comment>
<name>A0A8C9G6Q4_PAVCR</name>
<feature type="region of interest" description="Disordered" evidence="7">
    <location>
        <begin position="219"/>
        <end position="240"/>
    </location>
</feature>